<dbReference type="GO" id="GO:0006741">
    <property type="term" value="P:NADP+ biosynthetic process"/>
    <property type="evidence" value="ECO:0007669"/>
    <property type="project" value="InterPro"/>
</dbReference>
<dbReference type="EMBL" id="JARIHO010000014">
    <property type="protein sequence ID" value="KAJ7350261.1"/>
    <property type="molecule type" value="Genomic_DNA"/>
</dbReference>
<dbReference type="GO" id="GO:0003951">
    <property type="term" value="F:NAD+ kinase activity"/>
    <property type="evidence" value="ECO:0007669"/>
    <property type="project" value="InterPro"/>
</dbReference>
<dbReference type="InterPro" id="IPR017437">
    <property type="entry name" value="ATP-NAD_kinase_PpnK-typ_C"/>
</dbReference>
<evidence type="ECO:0000256" key="6">
    <source>
        <dbReference type="SAM" id="MobiDB-lite"/>
    </source>
</evidence>
<feature type="compositionally biased region" description="Basic and acidic residues" evidence="6">
    <location>
        <begin position="734"/>
        <end position="743"/>
    </location>
</feature>
<feature type="region of interest" description="Disordered" evidence="6">
    <location>
        <begin position="605"/>
        <end position="691"/>
    </location>
</feature>
<evidence type="ECO:0000313" key="7">
    <source>
        <dbReference type="EMBL" id="KAJ7350261.1"/>
    </source>
</evidence>
<sequence length="832" mass="91495">MDDQDQDHFSTPPTTPFPPPDPKIAPSLSRRISRPTSLHLGNSSNSEWNPDVVLDEASPEARKSSANRALGPPDVHRDSTSTPTTSVPNTTVQHLQRQHAREQPMLSPCFVHSHLDKGVSLTDWLRTRQNNLNDGVSSGSSLSSAGYSLSSSSSGTGSTVDSPDEDEDFSSSLTKQLAETAVGVREMSKQLGRARVRSNIQNVLIITKARDNRLIQLTRDLALYLMLKPRHGQDRGLVVYVDNQLRKSKRFDAEGIERDHPALFHPVPRRRTSSSTSLGQYPDDFNSKETGQLRYWTSDMCSQSPHLFDFVVTLGGDGTVLFTSWLFQRIVPPVLPFALGSLGFLTNFDFADHQPVMDSALDSGIRVNLRMRFTCTVYRAIVNEKGKGRKAVKNGQTGEIMMKNVEQGGWEALEGGWSGGPLPEGTKTATVKDKEIMCFSTRAVETFEVLNDLVVDRGPSPYVSQLELFGDEHHMTTVQADGLTVSTPTGSTAYSLSAGGSLVHPEIPALLITPICPHTLSFRPMLLPDSMELRICVPFNSRSTAWASFDGRGRVELKQGDHIKVTASKFPFPTVCAGNQSTDWFQAISRTLKWNERERQKSFVVVEEDGAPRPRKKRNKATNSTEQRTSTNVPEAVEELVEEDDDEEEEEEEDKFDIDDSSPEAAAAAAAASASGQTAKEEALGREKAQELIADERLHKLAASALKKERSRSAKSRSRSRTRAAGGRPGSPHVEFDLRRKSIDSVSSGVIEDQDGTRDHINAPRSASGKSRIPKDRDLDADSVKTPTVANLVYGRGRGHSRNRSAEQNGHRAFAVWGHDESDSNDASDSET</sequence>
<keyword evidence="4" id="KW-0521">NADP</keyword>
<dbReference type="Proteomes" id="UP001218218">
    <property type="component" value="Unassembled WGS sequence"/>
</dbReference>
<feature type="compositionally biased region" description="Low complexity" evidence="6">
    <location>
        <begin position="135"/>
        <end position="161"/>
    </location>
</feature>
<feature type="compositionally biased region" description="Acidic residues" evidence="6">
    <location>
        <begin position="636"/>
        <end position="662"/>
    </location>
</feature>
<feature type="region of interest" description="Disordered" evidence="6">
    <location>
        <begin position="135"/>
        <end position="171"/>
    </location>
</feature>
<dbReference type="Gene3D" id="3.40.50.10330">
    <property type="entry name" value="Probable inorganic polyphosphate/atp-NAD kinase, domain 1"/>
    <property type="match status" value="1"/>
</dbReference>
<feature type="compositionally biased region" description="Basic and acidic residues" evidence="6">
    <location>
        <begin position="773"/>
        <end position="783"/>
    </location>
</feature>
<dbReference type="Pfam" id="PF20143">
    <property type="entry name" value="NAD_kinase_C"/>
    <property type="match status" value="1"/>
</dbReference>
<keyword evidence="8" id="KW-1185">Reference proteome</keyword>
<comment type="similarity">
    <text evidence="1">Belongs to the NAD kinase family.</text>
</comment>
<feature type="region of interest" description="Disordered" evidence="6">
    <location>
        <begin position="1"/>
        <end position="101"/>
    </location>
</feature>
<feature type="compositionally biased region" description="Low complexity" evidence="6">
    <location>
        <begin position="80"/>
        <end position="92"/>
    </location>
</feature>
<feature type="compositionally biased region" description="Basic and acidic residues" evidence="6">
    <location>
        <begin position="679"/>
        <end position="691"/>
    </location>
</feature>
<feature type="region of interest" description="Disordered" evidence="6">
    <location>
        <begin position="703"/>
        <end position="832"/>
    </location>
</feature>
<gene>
    <name evidence="7" type="ORF">DFH08DRAFT_776182</name>
</gene>
<proteinExistence type="inferred from homology"/>
<evidence type="ECO:0000256" key="1">
    <source>
        <dbReference type="ARBA" id="ARBA00010995"/>
    </source>
</evidence>
<evidence type="ECO:0000313" key="8">
    <source>
        <dbReference type="Proteomes" id="UP001218218"/>
    </source>
</evidence>
<feature type="compositionally biased region" description="Pro residues" evidence="6">
    <location>
        <begin position="13"/>
        <end position="23"/>
    </location>
</feature>
<dbReference type="Pfam" id="PF01513">
    <property type="entry name" value="NAD_kinase"/>
    <property type="match status" value="1"/>
</dbReference>
<dbReference type="FunFam" id="2.60.200.30:FF:000004">
    <property type="entry name" value="NAD kinase 2, chloroplastic"/>
    <property type="match status" value="1"/>
</dbReference>
<dbReference type="PANTHER" id="PTHR20275">
    <property type="entry name" value="NAD KINASE"/>
    <property type="match status" value="1"/>
</dbReference>
<evidence type="ECO:0000256" key="4">
    <source>
        <dbReference type="ARBA" id="ARBA00022857"/>
    </source>
</evidence>
<name>A0AAD7A5S1_9AGAR</name>
<accession>A0AAD7A5S1</accession>
<feature type="compositionally biased region" description="Basic residues" evidence="6">
    <location>
        <begin position="713"/>
        <end position="722"/>
    </location>
</feature>
<feature type="compositionally biased region" description="Polar residues" evidence="6">
    <location>
        <begin position="34"/>
        <end position="48"/>
    </location>
</feature>
<dbReference type="PANTHER" id="PTHR20275:SF0">
    <property type="entry name" value="NAD KINASE"/>
    <property type="match status" value="1"/>
</dbReference>
<organism evidence="7 8">
    <name type="scientific">Mycena albidolilacea</name>
    <dbReference type="NCBI Taxonomy" id="1033008"/>
    <lineage>
        <taxon>Eukaryota</taxon>
        <taxon>Fungi</taxon>
        <taxon>Dikarya</taxon>
        <taxon>Basidiomycota</taxon>
        <taxon>Agaricomycotina</taxon>
        <taxon>Agaricomycetes</taxon>
        <taxon>Agaricomycetidae</taxon>
        <taxon>Agaricales</taxon>
        <taxon>Marasmiineae</taxon>
        <taxon>Mycenaceae</taxon>
        <taxon>Mycena</taxon>
    </lineage>
</organism>
<dbReference type="GO" id="GO:0019674">
    <property type="term" value="P:NAD+ metabolic process"/>
    <property type="evidence" value="ECO:0007669"/>
    <property type="project" value="InterPro"/>
</dbReference>
<dbReference type="InterPro" id="IPR002504">
    <property type="entry name" value="NADK"/>
</dbReference>
<keyword evidence="5" id="KW-0520">NAD</keyword>
<reference evidence="7" key="1">
    <citation type="submission" date="2023-03" db="EMBL/GenBank/DDBJ databases">
        <title>Massive genome expansion in bonnet fungi (Mycena s.s.) driven by repeated elements and novel gene families across ecological guilds.</title>
        <authorList>
            <consortium name="Lawrence Berkeley National Laboratory"/>
            <person name="Harder C.B."/>
            <person name="Miyauchi S."/>
            <person name="Viragh M."/>
            <person name="Kuo A."/>
            <person name="Thoen E."/>
            <person name="Andreopoulos B."/>
            <person name="Lu D."/>
            <person name="Skrede I."/>
            <person name="Drula E."/>
            <person name="Henrissat B."/>
            <person name="Morin E."/>
            <person name="Kohler A."/>
            <person name="Barry K."/>
            <person name="LaButti K."/>
            <person name="Morin E."/>
            <person name="Salamov A."/>
            <person name="Lipzen A."/>
            <person name="Mereny Z."/>
            <person name="Hegedus B."/>
            <person name="Baldrian P."/>
            <person name="Stursova M."/>
            <person name="Weitz H."/>
            <person name="Taylor A."/>
            <person name="Grigoriev I.V."/>
            <person name="Nagy L.G."/>
            <person name="Martin F."/>
            <person name="Kauserud H."/>
        </authorList>
    </citation>
    <scope>NUCLEOTIDE SEQUENCE</scope>
    <source>
        <strain evidence="7">CBHHK002</strain>
    </source>
</reference>
<feature type="compositionally biased region" description="Low complexity" evidence="6">
    <location>
        <begin position="665"/>
        <end position="675"/>
    </location>
</feature>
<feature type="compositionally biased region" description="Acidic residues" evidence="6">
    <location>
        <begin position="823"/>
        <end position="832"/>
    </location>
</feature>
<dbReference type="HAMAP" id="MF_00361">
    <property type="entry name" value="NAD_kinase"/>
    <property type="match status" value="1"/>
</dbReference>
<dbReference type="SUPFAM" id="SSF111331">
    <property type="entry name" value="NAD kinase/diacylglycerol kinase-like"/>
    <property type="match status" value="1"/>
</dbReference>
<evidence type="ECO:0000256" key="3">
    <source>
        <dbReference type="ARBA" id="ARBA00022777"/>
    </source>
</evidence>
<dbReference type="Gene3D" id="2.60.200.30">
    <property type="entry name" value="Probable inorganic polyphosphate/atp-NAD kinase, domain 2"/>
    <property type="match status" value="1"/>
</dbReference>
<feature type="compositionally biased region" description="Polar residues" evidence="6">
    <location>
        <begin position="621"/>
        <end position="633"/>
    </location>
</feature>
<dbReference type="InterPro" id="IPR016064">
    <property type="entry name" value="NAD/diacylglycerol_kinase_sf"/>
</dbReference>
<keyword evidence="2" id="KW-0808">Transferase</keyword>
<comment type="caution">
    <text evidence="7">The sequence shown here is derived from an EMBL/GenBank/DDBJ whole genome shotgun (WGS) entry which is preliminary data.</text>
</comment>
<keyword evidence="3 7" id="KW-0418">Kinase</keyword>
<protein>
    <submittedName>
        <fullName evidence="7">ATP-NAD kinase-like domain-containing protein</fullName>
    </submittedName>
</protein>
<dbReference type="AlphaFoldDB" id="A0AAD7A5S1"/>
<evidence type="ECO:0000256" key="5">
    <source>
        <dbReference type="ARBA" id="ARBA00023027"/>
    </source>
</evidence>
<dbReference type="InterPro" id="IPR017438">
    <property type="entry name" value="ATP-NAD_kinase_N"/>
</dbReference>
<evidence type="ECO:0000256" key="2">
    <source>
        <dbReference type="ARBA" id="ARBA00022679"/>
    </source>
</evidence>